<dbReference type="STRING" id="1296565.SAMN05660657_01101"/>
<proteinExistence type="predicted"/>
<evidence type="ECO:0000313" key="3">
    <source>
        <dbReference type="Proteomes" id="UP000199546"/>
    </source>
</evidence>
<dbReference type="AlphaFoldDB" id="A0A1I6YIS0"/>
<evidence type="ECO:0000313" key="2">
    <source>
        <dbReference type="EMBL" id="SFT50282.1"/>
    </source>
</evidence>
<feature type="compositionally biased region" description="Basic and acidic residues" evidence="1">
    <location>
        <begin position="1"/>
        <end position="17"/>
    </location>
</feature>
<accession>A0A1I6YIS0</accession>
<keyword evidence="3" id="KW-1185">Reference proteome</keyword>
<dbReference type="InterPro" id="IPR043769">
    <property type="entry name" value="DUF5715"/>
</dbReference>
<feature type="region of interest" description="Disordered" evidence="1">
    <location>
        <begin position="1"/>
        <end position="35"/>
    </location>
</feature>
<reference evidence="3" key="1">
    <citation type="submission" date="2016-10" db="EMBL/GenBank/DDBJ databases">
        <authorList>
            <person name="Varghese N."/>
            <person name="Submissions S."/>
        </authorList>
    </citation>
    <scope>NUCLEOTIDE SEQUENCE [LARGE SCALE GENOMIC DNA]</scope>
    <source>
        <strain evidence="3">DSM 46136</strain>
    </source>
</reference>
<dbReference type="OrthoDB" id="5174768at2"/>
<dbReference type="EMBL" id="FPBA01000003">
    <property type="protein sequence ID" value="SFT50282.1"/>
    <property type="molecule type" value="Genomic_DNA"/>
</dbReference>
<name>A0A1I6YIS0_9ACTN</name>
<dbReference type="RefSeq" id="WP_093578431.1">
    <property type="nucleotide sequence ID" value="NZ_FPBA01000003.1"/>
</dbReference>
<dbReference type="Pfam" id="PF18979">
    <property type="entry name" value="DUF5715"/>
    <property type="match status" value="1"/>
</dbReference>
<evidence type="ECO:0000256" key="1">
    <source>
        <dbReference type="SAM" id="MobiDB-lite"/>
    </source>
</evidence>
<gene>
    <name evidence="2" type="ORF">SAMN05660657_01101</name>
</gene>
<sequence>MEEPREQERGGPVRGEQRGTATAGPPPPDLAGYRGAVDEVVRHLRDGTADPGRAAGPVLARAAATPELRAVLDRVPGGADVALERITRQLSGFRPNPRSNATNPATLLRIALLQQIDVAWWGSVPPFADDEAVRRSPQLTALAPLRRQHRLAFRYRLGTTALPGRARNYAVRRWSPDREPRSSGLSYPLARPAMVGLLNEVAGRFAAAARPWRGTMWVNCIVRSTAVQQRLQQLGYSALLPSAHCTGHAADIEMAWLRRHGVAPALEDVLTAYRDDGVLNVIDEGQAWHVCLSPAHAGRYAAAAPAAPGTWGPA</sequence>
<dbReference type="Proteomes" id="UP000199546">
    <property type="component" value="Unassembled WGS sequence"/>
</dbReference>
<organism evidence="2 3">
    <name type="scientific">Geodermatophilus amargosae</name>
    <dbReference type="NCBI Taxonomy" id="1296565"/>
    <lineage>
        <taxon>Bacteria</taxon>
        <taxon>Bacillati</taxon>
        <taxon>Actinomycetota</taxon>
        <taxon>Actinomycetes</taxon>
        <taxon>Geodermatophilales</taxon>
        <taxon>Geodermatophilaceae</taxon>
        <taxon>Geodermatophilus</taxon>
    </lineage>
</organism>
<protein>
    <submittedName>
        <fullName evidence="2">Uncharacterized protein</fullName>
    </submittedName>
</protein>